<dbReference type="RefSeq" id="WP_144017311.1">
    <property type="nucleotide sequence ID" value="NZ_FZPD01000001.1"/>
</dbReference>
<accession>A0A239FD40</accession>
<dbReference type="AlphaFoldDB" id="A0A239FD40"/>
<gene>
    <name evidence="3" type="ORF">SAMN05421640_0610</name>
</gene>
<dbReference type="InterPro" id="IPR041497">
    <property type="entry name" value="Thump-like"/>
</dbReference>
<evidence type="ECO:0000313" key="4">
    <source>
        <dbReference type="Proteomes" id="UP000198393"/>
    </source>
</evidence>
<dbReference type="OrthoDB" id="1000417at2"/>
<dbReference type="Pfam" id="PF22013">
    <property type="entry name" value="PG_1098_Fer"/>
    <property type="match status" value="1"/>
</dbReference>
<dbReference type="Gene3D" id="3.40.50.150">
    <property type="entry name" value="Vaccinia Virus protein VP39"/>
    <property type="match status" value="1"/>
</dbReference>
<evidence type="ECO:0000259" key="2">
    <source>
        <dbReference type="Pfam" id="PF22013"/>
    </source>
</evidence>
<feature type="domain" description="PG-1098 ferredoxin-like" evidence="2">
    <location>
        <begin position="282"/>
        <end position="325"/>
    </location>
</feature>
<organism evidence="3 4">
    <name type="scientific">Ekhidna lutea</name>
    <dbReference type="NCBI Taxonomy" id="447679"/>
    <lineage>
        <taxon>Bacteria</taxon>
        <taxon>Pseudomonadati</taxon>
        <taxon>Bacteroidota</taxon>
        <taxon>Cytophagia</taxon>
        <taxon>Cytophagales</taxon>
        <taxon>Reichenbachiellaceae</taxon>
        <taxon>Ekhidna</taxon>
    </lineage>
</organism>
<keyword evidence="4" id="KW-1185">Reference proteome</keyword>
<dbReference type="EMBL" id="FZPD01000001">
    <property type="protein sequence ID" value="SNS54675.1"/>
    <property type="molecule type" value="Genomic_DNA"/>
</dbReference>
<name>A0A239FD40_EKHLU</name>
<dbReference type="Pfam" id="PF18096">
    <property type="entry name" value="Thump_like"/>
    <property type="match status" value="1"/>
</dbReference>
<dbReference type="Gene3D" id="1.10.10.1110">
    <property type="entry name" value="Methyltransferase PG1098, N-terminal domain"/>
    <property type="match status" value="1"/>
</dbReference>
<dbReference type="Proteomes" id="UP000198393">
    <property type="component" value="Unassembled WGS sequence"/>
</dbReference>
<proteinExistence type="predicted"/>
<evidence type="ECO:0000313" key="3">
    <source>
        <dbReference type="EMBL" id="SNS54675.1"/>
    </source>
</evidence>
<dbReference type="InterPro" id="IPR054168">
    <property type="entry name" value="PG_1098_Fer"/>
</dbReference>
<reference evidence="3 4" key="1">
    <citation type="submission" date="2017-06" db="EMBL/GenBank/DDBJ databases">
        <authorList>
            <person name="Kim H.J."/>
            <person name="Triplett B.A."/>
        </authorList>
    </citation>
    <scope>NUCLEOTIDE SEQUENCE [LARGE SCALE GENOMIC DNA]</scope>
    <source>
        <strain evidence="3 4">DSM 19307</strain>
    </source>
</reference>
<protein>
    <submittedName>
        <fullName evidence="3">Uncharacterized protein</fullName>
    </submittedName>
</protein>
<dbReference type="SUPFAM" id="SSF53335">
    <property type="entry name" value="S-adenosyl-L-methionine-dependent methyltransferases"/>
    <property type="match status" value="1"/>
</dbReference>
<feature type="domain" description="THUMP-like" evidence="1">
    <location>
        <begin position="326"/>
        <end position="391"/>
    </location>
</feature>
<evidence type="ECO:0000259" key="1">
    <source>
        <dbReference type="Pfam" id="PF18096"/>
    </source>
</evidence>
<dbReference type="InterPro" id="IPR029063">
    <property type="entry name" value="SAM-dependent_MTases_sf"/>
</dbReference>
<sequence>MNSKLDFLVQPEVRQFIRENVQTDTNKLILNPPSGFKPNIKQIVAQIQARQKATGKLDIWASNFGLVMPPPLSIEQASSQTTCDYKKQLISGHHLIDLTGGMGIDCLTLSESFDCTTYVEQQTELCEVFQHNLKMLGKEIEIENKEAGNYLKNLNPSPENRVIYLDPARRDSSKNRVFRIEDCSPNIVELMPWLKRHAHKVLIKFSPILDIQSILNAVPHVSEVHIVSVKNDCKEILIVADFAFKGEPEITCVNLESTHPPFSFKFQDEARAKVLYGEPSSYLFESNSSIMKAGAFKSISVNFDFKKIGESTHLYTSEKLMRDFPGRTFEIIEEASKKNISAYASKGKINVITRNYPLPATELKKKWKLKDGGDYYLLAFRDVNYKPKTLIAKRLDL</sequence>